<dbReference type="EMBL" id="CP015059">
    <property type="protein sequence ID" value="QGN17524.1"/>
    <property type="molecule type" value="Genomic_DNA"/>
</dbReference>
<evidence type="ECO:0000256" key="3">
    <source>
        <dbReference type="ARBA" id="ARBA00014140"/>
    </source>
</evidence>
<feature type="compositionally biased region" description="Low complexity" evidence="7">
    <location>
        <begin position="102"/>
        <end position="118"/>
    </location>
</feature>
<protein>
    <recommendedName>
        <fullName evidence="3 6">Topoisomerase I damage affected protein 11</fullName>
    </recommendedName>
</protein>
<feature type="region of interest" description="Disordered" evidence="7">
    <location>
        <begin position="175"/>
        <end position="232"/>
    </location>
</feature>
<evidence type="ECO:0000256" key="6">
    <source>
        <dbReference type="RuleBase" id="RU362140"/>
    </source>
</evidence>
<dbReference type="Proteomes" id="UP000422736">
    <property type="component" value="Chromosome 6"/>
</dbReference>
<feature type="compositionally biased region" description="Polar residues" evidence="7">
    <location>
        <begin position="175"/>
        <end position="185"/>
    </location>
</feature>
<feature type="region of interest" description="Disordered" evidence="7">
    <location>
        <begin position="401"/>
        <end position="443"/>
    </location>
</feature>
<organism evidence="8 9">
    <name type="scientific">Kluyveromyces marxianus</name>
    <name type="common">Yeast</name>
    <name type="synonym">Candida kefyr</name>
    <dbReference type="NCBI Taxonomy" id="4911"/>
    <lineage>
        <taxon>Eukaryota</taxon>
        <taxon>Fungi</taxon>
        <taxon>Dikarya</taxon>
        <taxon>Ascomycota</taxon>
        <taxon>Saccharomycotina</taxon>
        <taxon>Saccharomycetes</taxon>
        <taxon>Saccharomycetales</taxon>
        <taxon>Saccharomycetaceae</taxon>
        <taxon>Kluyveromyces</taxon>
    </lineage>
</organism>
<evidence type="ECO:0000256" key="1">
    <source>
        <dbReference type="ARBA" id="ARBA00004496"/>
    </source>
</evidence>
<feature type="compositionally biased region" description="Low complexity" evidence="7">
    <location>
        <begin position="413"/>
        <end position="425"/>
    </location>
</feature>
<evidence type="ECO:0000256" key="4">
    <source>
        <dbReference type="ARBA" id="ARBA00022490"/>
    </source>
</evidence>
<accession>A0ABX6EYW8</accession>
<feature type="compositionally biased region" description="Polar residues" evidence="7">
    <location>
        <begin position="355"/>
        <end position="365"/>
    </location>
</feature>
<feature type="compositionally biased region" description="Basic and acidic residues" evidence="7">
    <location>
        <begin position="55"/>
        <end position="80"/>
    </location>
</feature>
<dbReference type="Pfam" id="PF17084">
    <property type="entry name" value="TDA11"/>
    <property type="match status" value="1"/>
</dbReference>
<feature type="compositionally biased region" description="Low complexity" evidence="7">
    <location>
        <begin position="186"/>
        <end position="200"/>
    </location>
</feature>
<keyword evidence="9" id="KW-1185">Reference proteome</keyword>
<keyword evidence="4 6" id="KW-0963">Cytoplasm</keyword>
<feature type="compositionally biased region" description="Low complexity" evidence="7">
    <location>
        <begin position="297"/>
        <end position="312"/>
    </location>
</feature>
<feature type="region of interest" description="Disordered" evidence="7">
    <location>
        <begin position="349"/>
        <end position="388"/>
    </location>
</feature>
<dbReference type="InterPro" id="IPR031388">
    <property type="entry name" value="Tda11"/>
</dbReference>
<proteinExistence type="inferred from homology"/>
<feature type="coiled-coil region" evidence="6">
    <location>
        <begin position="263"/>
        <end position="290"/>
    </location>
</feature>
<name>A0ABX6EYW8_KLUMA</name>
<reference evidence="8 9" key="1">
    <citation type="submission" date="2016-03" db="EMBL/GenBank/DDBJ databases">
        <title>How can Kluyveromyces marxianus grow so fast - potential evolutionary course in Saccharomyces Complex revealed by comparative genomics.</title>
        <authorList>
            <person name="Mo W."/>
            <person name="Lu W."/>
            <person name="Yang X."/>
            <person name="Qi J."/>
            <person name="Lv H."/>
        </authorList>
    </citation>
    <scope>NUCLEOTIDE SEQUENCE [LARGE SCALE GENOMIC DNA]</scope>
    <source>
        <strain evidence="8 9">FIM1</strain>
    </source>
</reference>
<feature type="compositionally biased region" description="Basic residues" evidence="7">
    <location>
        <begin position="81"/>
        <end position="90"/>
    </location>
</feature>
<feature type="compositionally biased region" description="Polar residues" evidence="7">
    <location>
        <begin position="222"/>
        <end position="231"/>
    </location>
</feature>
<keyword evidence="5 6" id="KW-0175">Coiled coil</keyword>
<evidence type="ECO:0000313" key="9">
    <source>
        <dbReference type="Proteomes" id="UP000422736"/>
    </source>
</evidence>
<reference evidence="8 9" key="2">
    <citation type="submission" date="2019-11" db="EMBL/GenBank/DDBJ databases">
        <authorList>
            <person name="Lu H."/>
        </authorList>
    </citation>
    <scope>NUCLEOTIDE SEQUENCE [LARGE SCALE GENOMIC DNA]</scope>
    <source>
        <strain evidence="8 9">FIM1</strain>
    </source>
</reference>
<evidence type="ECO:0000256" key="5">
    <source>
        <dbReference type="ARBA" id="ARBA00023054"/>
    </source>
</evidence>
<comment type="subcellular location">
    <subcellularLocation>
        <location evidence="1 6">Cytoplasm</location>
    </subcellularLocation>
</comment>
<feature type="compositionally biased region" description="Polar residues" evidence="7">
    <location>
        <begin position="138"/>
        <end position="149"/>
    </location>
</feature>
<comment type="similarity">
    <text evidence="2 6">Belongs to the TDA11 family.</text>
</comment>
<sequence>MMDRDAVEEFIETQDKANGLDTKVKMEASSDGGSMRSSKGIQLQVTPTKVNPSRSESHPLKEDAVISAGEREEKGKENRIRRSNTWKRRSLITPLMSPEQKQQQQQLQLQQLQQQQQQSGKNGDMSWTPLGRNRRNTGECSDGQQSVRSSIGSINSAMLEKVDTDLALTLPFETSGQEVSGQETSNLNANNNSNNINNQGQGQGQGHGLDLNSNQSQSQNNISTGNRSPSNAEDVDALLQSLANKELEILERTRKMHDLFRQIKAEDRMIQQTAAELQQLKKKVSELVGTGHQYEKNYSMSRGNSTSSGNSGIAANQSKKPASLWSKSVSLLSQFDQMIQGTMETKLRMMDAESGEQSETTSEASEVSGPGSGPKKREQESAVAPTSSIWSLVNEFKQGLGLVGIEEEEEADGTPTTASSTTDADSGSKHGQHVTGDVEMHAL</sequence>
<evidence type="ECO:0000313" key="8">
    <source>
        <dbReference type="EMBL" id="QGN17524.1"/>
    </source>
</evidence>
<feature type="region of interest" description="Disordered" evidence="7">
    <location>
        <begin position="296"/>
        <end position="320"/>
    </location>
</feature>
<evidence type="ECO:0000256" key="7">
    <source>
        <dbReference type="SAM" id="MobiDB-lite"/>
    </source>
</evidence>
<feature type="region of interest" description="Disordered" evidence="7">
    <location>
        <begin position="26"/>
        <end position="149"/>
    </location>
</feature>
<gene>
    <name evidence="6 8" type="primary">TDA11</name>
    <name evidence="8" type="ORF">FIM1_4260</name>
</gene>
<evidence type="ECO:0000256" key="2">
    <source>
        <dbReference type="ARBA" id="ARBA00008382"/>
    </source>
</evidence>
<feature type="compositionally biased region" description="Polar residues" evidence="7">
    <location>
        <begin position="31"/>
        <end position="54"/>
    </location>
</feature>
<feature type="compositionally biased region" description="Low complexity" evidence="7">
    <location>
        <begin position="208"/>
        <end position="221"/>
    </location>
</feature>